<sequence>MSVNWAPPKSRAHNADLMHTVPDASRNFGSIPPFLALVSDYLPDAFKWATWGVLPSMMRTVIHPYKDKTIAGNSNMRTKLQRTPMYVDCAIEWILLYMLHIPNFTTLCHLWIVRVGSHSSGAFGLFTVPHITFDFTTRHAWHTSHATFRALERNTESEASPFEPKFQDTWAVARSGARYLHSLLPACASWKQLHLSPQSKNVGRLYSTPGPATIPIHMDKLNAPSDTSTSGPKTHEYHLELEHVGNFSADLTMKSTKFLETEDFVNMKPQMLLCADQNSNIIDLASTSGGTCPWSTAQPVDNNSEQGNNPLTSNASRRQYRFPTQDILPKTDISHNLGFLRTSEKPLKHVLHIIGHPDVFAHPVKPFVYTLLTTATILSFFGQHGFATVPLECLVPFTLAPFIMLTEPKPQRPDSVPHPTQPDRS</sequence>
<organism evidence="2 3">
    <name type="scientific">Plenodomus tracheiphilus IPT5</name>
    <dbReference type="NCBI Taxonomy" id="1408161"/>
    <lineage>
        <taxon>Eukaryota</taxon>
        <taxon>Fungi</taxon>
        <taxon>Dikarya</taxon>
        <taxon>Ascomycota</taxon>
        <taxon>Pezizomycotina</taxon>
        <taxon>Dothideomycetes</taxon>
        <taxon>Pleosporomycetidae</taxon>
        <taxon>Pleosporales</taxon>
        <taxon>Pleosporineae</taxon>
        <taxon>Leptosphaeriaceae</taxon>
        <taxon>Plenodomus</taxon>
    </lineage>
</organism>
<evidence type="ECO:0000313" key="2">
    <source>
        <dbReference type="EMBL" id="KAF2854401.1"/>
    </source>
</evidence>
<protein>
    <submittedName>
        <fullName evidence="2">Uncharacterized protein</fullName>
    </submittedName>
</protein>
<reference evidence="2" key="1">
    <citation type="submission" date="2020-01" db="EMBL/GenBank/DDBJ databases">
        <authorList>
            <consortium name="DOE Joint Genome Institute"/>
            <person name="Haridas S."/>
            <person name="Albert R."/>
            <person name="Binder M."/>
            <person name="Bloem J."/>
            <person name="Labutti K."/>
            <person name="Salamov A."/>
            <person name="Andreopoulos B."/>
            <person name="Baker S.E."/>
            <person name="Barry K."/>
            <person name="Bills G."/>
            <person name="Bluhm B.H."/>
            <person name="Cannon C."/>
            <person name="Castanera R."/>
            <person name="Culley D.E."/>
            <person name="Daum C."/>
            <person name="Ezra D."/>
            <person name="Gonzalez J.B."/>
            <person name="Henrissat B."/>
            <person name="Kuo A."/>
            <person name="Liang C."/>
            <person name="Lipzen A."/>
            <person name="Lutzoni F."/>
            <person name="Magnuson J."/>
            <person name="Mondo S."/>
            <person name="Nolan M."/>
            <person name="Ohm R."/>
            <person name="Pangilinan J."/>
            <person name="Park H.-J."/>
            <person name="Ramirez L."/>
            <person name="Alfaro M."/>
            <person name="Sun H."/>
            <person name="Tritt A."/>
            <person name="Yoshinaga Y."/>
            <person name="Zwiers L.-H."/>
            <person name="Turgeon B.G."/>
            <person name="Goodwin S.B."/>
            <person name="Spatafora J.W."/>
            <person name="Crous P.W."/>
            <person name="Grigoriev I.V."/>
        </authorList>
    </citation>
    <scope>NUCLEOTIDE SEQUENCE</scope>
    <source>
        <strain evidence="2">IPT5</strain>
    </source>
</reference>
<keyword evidence="3" id="KW-1185">Reference proteome</keyword>
<accession>A0A6A7BG33</accession>
<proteinExistence type="predicted"/>
<dbReference type="Proteomes" id="UP000799423">
    <property type="component" value="Unassembled WGS sequence"/>
</dbReference>
<dbReference type="EMBL" id="MU006293">
    <property type="protein sequence ID" value="KAF2854401.1"/>
    <property type="molecule type" value="Genomic_DNA"/>
</dbReference>
<name>A0A6A7BG33_9PLEO</name>
<dbReference type="AlphaFoldDB" id="A0A6A7BG33"/>
<gene>
    <name evidence="2" type="ORF">T440DRAFT_465372</name>
</gene>
<feature type="region of interest" description="Disordered" evidence="1">
    <location>
        <begin position="298"/>
        <end position="318"/>
    </location>
</feature>
<evidence type="ECO:0000256" key="1">
    <source>
        <dbReference type="SAM" id="MobiDB-lite"/>
    </source>
</evidence>
<evidence type="ECO:0000313" key="3">
    <source>
        <dbReference type="Proteomes" id="UP000799423"/>
    </source>
</evidence>
<feature type="compositionally biased region" description="Polar residues" evidence="1">
    <location>
        <begin position="298"/>
        <end position="317"/>
    </location>
</feature>